<dbReference type="InterPro" id="IPR014308">
    <property type="entry name" value="Xanthine_DH_XdhC"/>
</dbReference>
<evidence type="ECO:0000313" key="3">
    <source>
        <dbReference type="EMBL" id="AUM73822.1"/>
    </source>
</evidence>
<dbReference type="OrthoDB" id="61481at2"/>
<dbReference type="EMBL" id="CP025583">
    <property type="protein sequence ID" value="AUM73822.1"/>
    <property type="molecule type" value="Genomic_DNA"/>
</dbReference>
<evidence type="ECO:0000313" key="4">
    <source>
        <dbReference type="Proteomes" id="UP000234882"/>
    </source>
</evidence>
<dbReference type="PANTHER" id="PTHR30388:SF6">
    <property type="entry name" value="XANTHINE DEHYDROGENASE SUBUNIT A-RELATED"/>
    <property type="match status" value="1"/>
</dbReference>
<dbReference type="Pfam" id="PF02625">
    <property type="entry name" value="XdhC_CoxI"/>
    <property type="match status" value="1"/>
</dbReference>
<evidence type="ECO:0000259" key="1">
    <source>
        <dbReference type="Pfam" id="PF02625"/>
    </source>
</evidence>
<feature type="domain" description="XdhC Rossmann" evidence="2">
    <location>
        <begin position="92"/>
        <end position="236"/>
    </location>
</feature>
<dbReference type="Pfam" id="PF13478">
    <property type="entry name" value="XdhC_C"/>
    <property type="match status" value="1"/>
</dbReference>
<name>A0A2K9MEA6_9RHOB</name>
<organism evidence="3 4">
    <name type="scientific">Paracoccus jeotgali</name>
    <dbReference type="NCBI Taxonomy" id="2065379"/>
    <lineage>
        <taxon>Bacteria</taxon>
        <taxon>Pseudomonadati</taxon>
        <taxon>Pseudomonadota</taxon>
        <taxon>Alphaproteobacteria</taxon>
        <taxon>Rhodobacterales</taxon>
        <taxon>Paracoccaceae</taxon>
        <taxon>Paracoccus</taxon>
    </lineage>
</organism>
<dbReference type="PANTHER" id="PTHR30388">
    <property type="entry name" value="ALDEHYDE OXIDOREDUCTASE MOLYBDENUM COFACTOR ASSEMBLY PROTEIN"/>
    <property type="match status" value="1"/>
</dbReference>
<dbReference type="NCBIfam" id="TIGR02964">
    <property type="entry name" value="xanthine_xdhC"/>
    <property type="match status" value="1"/>
</dbReference>
<dbReference type="AlphaFoldDB" id="A0A2K9MEA6"/>
<dbReference type="InterPro" id="IPR027051">
    <property type="entry name" value="XdhC_Rossmann_dom"/>
</dbReference>
<proteinExistence type="predicted"/>
<dbReference type="InterPro" id="IPR052698">
    <property type="entry name" value="MoCofactor_Util/Proc"/>
</dbReference>
<keyword evidence="4" id="KW-1185">Reference proteome</keyword>
<protein>
    <submittedName>
        <fullName evidence="3">Xanthine dehydrogenase accessory protein XdhC</fullName>
    </submittedName>
</protein>
<gene>
    <name evidence="3" type="primary">xdhC</name>
    <name evidence="3" type="ORF">CYR75_05545</name>
</gene>
<accession>A0A2K9MEA6</accession>
<dbReference type="KEGG" id="paru:CYR75_05545"/>
<sequence length="252" mass="26973">MIRVRVLRALGSTPREEGAEMFVGLETLQGTIGGGQLEYMAIDRARQMLRRGEDSAQMDVPLGPQIGQCCGGRVWLGLDRGEPTPQTLPRALIFGAGHVGRALALALDPLPIRPTLIDSREAELSLAPAHLDTRLSVLPEAEIRAAEPGSAVVILTHDHALDFLLAVEALRRPDLAYVGMIGSASKRAQFRRFARGQQVDPARLVCAIGALPGPDGGIRHPDKRPAVIAAFTAAELLVRLSAHARTETPCVS</sequence>
<feature type="domain" description="XdhC- CoxI" evidence="1">
    <location>
        <begin position="4"/>
        <end position="53"/>
    </location>
</feature>
<dbReference type="Gene3D" id="3.40.50.720">
    <property type="entry name" value="NAD(P)-binding Rossmann-like Domain"/>
    <property type="match status" value="1"/>
</dbReference>
<evidence type="ECO:0000259" key="2">
    <source>
        <dbReference type="Pfam" id="PF13478"/>
    </source>
</evidence>
<dbReference type="Proteomes" id="UP000234882">
    <property type="component" value="Chromosome"/>
</dbReference>
<reference evidence="4" key="1">
    <citation type="submission" date="2017-12" db="EMBL/GenBank/DDBJ databases">
        <title>Genomic analysis of Paracoccus sp. CBA4604.</title>
        <authorList>
            <person name="Roh S.W."/>
            <person name="Kim J.Y."/>
            <person name="Kim J.S."/>
        </authorList>
    </citation>
    <scope>NUCLEOTIDE SEQUENCE [LARGE SCALE GENOMIC DNA]</scope>
    <source>
        <strain evidence="4">CBA4604</strain>
    </source>
</reference>
<dbReference type="RefSeq" id="WP_101499174.1">
    <property type="nucleotide sequence ID" value="NZ_CP025583.1"/>
</dbReference>
<dbReference type="InterPro" id="IPR003777">
    <property type="entry name" value="XdhC_CoxI"/>
</dbReference>